<dbReference type="Proteomes" id="UP001595993">
    <property type="component" value="Unassembled WGS sequence"/>
</dbReference>
<keyword evidence="2" id="KW-0012">Acyltransferase</keyword>
<protein>
    <submittedName>
        <fullName evidence="2">GNAT family N-acetyltransferase</fullName>
        <ecNumber evidence="2">2.3.-.-</ecNumber>
    </submittedName>
</protein>
<evidence type="ECO:0000313" key="3">
    <source>
        <dbReference type="Proteomes" id="UP001595993"/>
    </source>
</evidence>
<organism evidence="2 3">
    <name type="scientific">Streptomyces maoxianensis</name>
    <dbReference type="NCBI Taxonomy" id="1459942"/>
    <lineage>
        <taxon>Bacteria</taxon>
        <taxon>Bacillati</taxon>
        <taxon>Actinomycetota</taxon>
        <taxon>Actinomycetes</taxon>
        <taxon>Kitasatosporales</taxon>
        <taxon>Streptomycetaceae</taxon>
        <taxon>Streptomyces</taxon>
    </lineage>
</organism>
<accession>A0ABV9GB78</accession>
<dbReference type="EC" id="2.3.-.-" evidence="2"/>
<proteinExistence type="predicted"/>
<keyword evidence="2" id="KW-0808">Transferase</keyword>
<gene>
    <name evidence="2" type="ORF">ACFO9E_21445</name>
</gene>
<feature type="domain" description="N-acetyltransferase" evidence="1">
    <location>
        <begin position="10"/>
        <end position="174"/>
    </location>
</feature>
<name>A0ABV9GB78_9ACTN</name>
<dbReference type="GO" id="GO:0016746">
    <property type="term" value="F:acyltransferase activity"/>
    <property type="evidence" value="ECO:0007669"/>
    <property type="project" value="UniProtKB-KW"/>
</dbReference>
<dbReference type="InterPro" id="IPR016181">
    <property type="entry name" value="Acyl_CoA_acyltransferase"/>
</dbReference>
<keyword evidence="3" id="KW-1185">Reference proteome</keyword>
<evidence type="ECO:0000313" key="2">
    <source>
        <dbReference type="EMBL" id="MFC4610354.1"/>
    </source>
</evidence>
<dbReference type="InterPro" id="IPR051908">
    <property type="entry name" value="Ribosomal_N-acetyltransferase"/>
</dbReference>
<dbReference type="RefSeq" id="WP_381198255.1">
    <property type="nucleotide sequence ID" value="NZ_JBHSFE010000016.1"/>
</dbReference>
<sequence length="185" mass="20920">MTSFWTGKRVRLRGIEPDDWTAFLRFAVDEERSGDLLHPPRSAEGYRAWAKEQAAAKSDGDCFQLAIEAVDTGEIVGAVGSHHADPRAGWFEYGVTIGADHRRKGYAAEAVVMLLRFMFAERRFHKCGARIFAHNEASLALQRRLGFIEEGRLRDHVFFAGRHHDLVMMGMLADEFAQLHSMSEL</sequence>
<dbReference type="SUPFAM" id="SSF55729">
    <property type="entry name" value="Acyl-CoA N-acyltransferases (Nat)"/>
    <property type="match status" value="1"/>
</dbReference>
<dbReference type="PANTHER" id="PTHR43441">
    <property type="entry name" value="RIBOSOMAL-PROTEIN-SERINE ACETYLTRANSFERASE"/>
    <property type="match status" value="1"/>
</dbReference>
<comment type="caution">
    <text evidence="2">The sequence shown here is derived from an EMBL/GenBank/DDBJ whole genome shotgun (WGS) entry which is preliminary data.</text>
</comment>
<reference evidence="3" key="1">
    <citation type="journal article" date="2019" name="Int. J. Syst. Evol. Microbiol.">
        <title>The Global Catalogue of Microorganisms (GCM) 10K type strain sequencing project: providing services to taxonomists for standard genome sequencing and annotation.</title>
        <authorList>
            <consortium name="The Broad Institute Genomics Platform"/>
            <consortium name="The Broad Institute Genome Sequencing Center for Infectious Disease"/>
            <person name="Wu L."/>
            <person name="Ma J."/>
        </authorList>
    </citation>
    <scope>NUCLEOTIDE SEQUENCE [LARGE SCALE GENOMIC DNA]</scope>
    <source>
        <strain evidence="3">CGMCC 4.7139</strain>
    </source>
</reference>
<dbReference type="Gene3D" id="3.40.630.30">
    <property type="match status" value="1"/>
</dbReference>
<dbReference type="PROSITE" id="PS51186">
    <property type="entry name" value="GNAT"/>
    <property type="match status" value="1"/>
</dbReference>
<dbReference type="EMBL" id="JBHSFE010000016">
    <property type="protein sequence ID" value="MFC4610354.1"/>
    <property type="molecule type" value="Genomic_DNA"/>
</dbReference>
<dbReference type="PANTHER" id="PTHR43441:SF11">
    <property type="entry name" value="RIBOSOMAL-PROTEIN-SERINE ACETYLTRANSFERASE"/>
    <property type="match status" value="1"/>
</dbReference>
<evidence type="ECO:0000259" key="1">
    <source>
        <dbReference type="PROSITE" id="PS51186"/>
    </source>
</evidence>
<dbReference type="InterPro" id="IPR000182">
    <property type="entry name" value="GNAT_dom"/>
</dbReference>
<dbReference type="Pfam" id="PF13302">
    <property type="entry name" value="Acetyltransf_3"/>
    <property type="match status" value="1"/>
</dbReference>